<dbReference type="Proteomes" id="UP000074561">
    <property type="component" value="Chromosome"/>
</dbReference>
<sequence length="96" mass="10711">MTIKKSLAVAMLLASAGLSIAHAQDNGARASLDNAKPGASEECRRLQERVQELDRMDDERVARKGHVGLQQSPVQTKEWIDQERKDAKTKMFFAKC</sequence>
<accession>A0A127Q3E4</accession>
<name>A0A127Q3E4_9BURK</name>
<reference evidence="2 3" key="1">
    <citation type="submission" date="2015-11" db="EMBL/GenBank/DDBJ databases">
        <title>Exploring the genomic traits of fungus-feeding bacterial genus Collimonas.</title>
        <authorList>
            <person name="Song C."/>
            <person name="Schmidt R."/>
            <person name="de Jager V."/>
            <person name="Krzyzanowska D."/>
            <person name="Jongedijk E."/>
            <person name="Cankar K."/>
            <person name="Beekwilder J."/>
            <person name="van Veen A."/>
            <person name="de Boer W."/>
            <person name="van Veen J.A."/>
            <person name="Garbeva P."/>
        </authorList>
    </citation>
    <scope>NUCLEOTIDE SEQUENCE [LARGE SCALE GENOMIC DNA]</scope>
    <source>
        <strain evidence="2 3">Ter91</strain>
    </source>
</reference>
<gene>
    <name evidence="2" type="ORF">CPter91_1963</name>
</gene>
<feature type="signal peptide" evidence="1">
    <location>
        <begin position="1"/>
        <end position="23"/>
    </location>
</feature>
<feature type="chain" id="PRO_5007277475" description="Lipoprotein" evidence="1">
    <location>
        <begin position="24"/>
        <end position="96"/>
    </location>
</feature>
<evidence type="ECO:0000256" key="1">
    <source>
        <dbReference type="SAM" id="SignalP"/>
    </source>
</evidence>
<keyword evidence="1" id="KW-0732">Signal</keyword>
<organism evidence="2 3">
    <name type="scientific">Collimonas pratensis</name>
    <dbReference type="NCBI Taxonomy" id="279113"/>
    <lineage>
        <taxon>Bacteria</taxon>
        <taxon>Pseudomonadati</taxon>
        <taxon>Pseudomonadota</taxon>
        <taxon>Betaproteobacteria</taxon>
        <taxon>Burkholderiales</taxon>
        <taxon>Oxalobacteraceae</taxon>
        <taxon>Collimonas</taxon>
    </lineage>
</organism>
<dbReference type="OrthoDB" id="8777842at2"/>
<evidence type="ECO:0000313" key="3">
    <source>
        <dbReference type="Proteomes" id="UP000074561"/>
    </source>
</evidence>
<evidence type="ECO:0000313" key="2">
    <source>
        <dbReference type="EMBL" id="AMP04335.1"/>
    </source>
</evidence>
<evidence type="ECO:0008006" key="4">
    <source>
        <dbReference type="Google" id="ProtNLM"/>
    </source>
</evidence>
<protein>
    <recommendedName>
        <fullName evidence="4">Lipoprotein</fullName>
    </recommendedName>
</protein>
<dbReference type="EMBL" id="CP013234">
    <property type="protein sequence ID" value="AMP04335.1"/>
    <property type="molecule type" value="Genomic_DNA"/>
</dbReference>
<dbReference type="PATRIC" id="fig|279113.9.peg.1950"/>
<dbReference type="AlphaFoldDB" id="A0A127Q3E4"/>
<dbReference type="RefSeq" id="WP_061939520.1">
    <property type="nucleotide sequence ID" value="NZ_CP013234.1"/>
</dbReference>
<dbReference type="KEGG" id="cpra:CPter91_1963"/>
<proteinExistence type="predicted"/>